<evidence type="ECO:0000256" key="1">
    <source>
        <dbReference type="SAM" id="Phobius"/>
    </source>
</evidence>
<proteinExistence type="predicted"/>
<feature type="transmembrane region" description="Helical" evidence="1">
    <location>
        <begin position="139"/>
        <end position="162"/>
    </location>
</feature>
<dbReference type="PATRIC" id="fig|270351.6.peg.4248"/>
<evidence type="ECO:0000259" key="2">
    <source>
        <dbReference type="Pfam" id="PF07786"/>
    </source>
</evidence>
<reference evidence="3 4" key="1">
    <citation type="submission" date="2015-03" db="EMBL/GenBank/DDBJ databases">
        <title>Genome sequencing of Methylobacterium aquaticum DSM16371 type strain.</title>
        <authorList>
            <person name="Chaudhry V."/>
            <person name="Patil P.B."/>
        </authorList>
    </citation>
    <scope>NUCLEOTIDE SEQUENCE [LARGE SCALE GENOMIC DNA]</scope>
    <source>
        <strain evidence="3 4">DSM 16371</strain>
    </source>
</reference>
<dbReference type="Pfam" id="PF07786">
    <property type="entry name" value="HGSNAT_cat"/>
    <property type="match status" value="1"/>
</dbReference>
<name>A0A0J6S2X2_9HYPH</name>
<feature type="transmembrane region" description="Helical" evidence="1">
    <location>
        <begin position="86"/>
        <end position="106"/>
    </location>
</feature>
<dbReference type="Proteomes" id="UP000035929">
    <property type="component" value="Unassembled WGS sequence"/>
</dbReference>
<keyword evidence="1" id="KW-1133">Transmembrane helix</keyword>
<accession>A0A0J6S2X2</accession>
<dbReference type="RefSeq" id="WP_048467348.1">
    <property type="nucleotide sequence ID" value="NZ_LABX01000282.1"/>
</dbReference>
<comment type="caution">
    <text evidence="3">The sequence shown here is derived from an EMBL/GenBank/DDBJ whole genome shotgun (WGS) entry which is preliminary data.</text>
</comment>
<feature type="transmembrane region" description="Helical" evidence="1">
    <location>
        <begin position="182"/>
        <end position="203"/>
    </location>
</feature>
<evidence type="ECO:0000313" key="3">
    <source>
        <dbReference type="EMBL" id="KMO27878.1"/>
    </source>
</evidence>
<dbReference type="AlphaFoldDB" id="A0A0J6S2X2"/>
<feature type="transmembrane region" description="Helical" evidence="1">
    <location>
        <begin position="55"/>
        <end position="74"/>
    </location>
</feature>
<feature type="domain" description="Heparan-alpha-glucosaminide N-acetyltransferase catalytic" evidence="2">
    <location>
        <begin position="13"/>
        <end position="240"/>
    </location>
</feature>
<dbReference type="EMBL" id="LABX01000282">
    <property type="protein sequence ID" value="KMO27878.1"/>
    <property type="molecule type" value="Genomic_DNA"/>
</dbReference>
<feature type="transmembrane region" description="Helical" evidence="1">
    <location>
        <begin position="14"/>
        <end position="35"/>
    </location>
</feature>
<organism evidence="3 4">
    <name type="scientific">Methylobacterium aquaticum</name>
    <dbReference type="NCBI Taxonomy" id="270351"/>
    <lineage>
        <taxon>Bacteria</taxon>
        <taxon>Pseudomonadati</taxon>
        <taxon>Pseudomonadota</taxon>
        <taxon>Alphaproteobacteria</taxon>
        <taxon>Hyphomicrobiales</taxon>
        <taxon>Methylobacteriaceae</taxon>
        <taxon>Methylobacterium</taxon>
    </lineage>
</organism>
<protein>
    <recommendedName>
        <fullName evidence="2">Heparan-alpha-glucosaminide N-acetyltransferase catalytic domain-containing protein</fullName>
    </recommendedName>
</protein>
<keyword evidence="1" id="KW-0812">Transmembrane</keyword>
<evidence type="ECO:0000313" key="4">
    <source>
        <dbReference type="Proteomes" id="UP000035929"/>
    </source>
</evidence>
<gene>
    <name evidence="3" type="ORF">VP06_29445</name>
</gene>
<sequence>MQIPLPPAAPVRRLAVVDLARGVALLAMALYHLTWDLGFLRLSPENVALSPAGRAAAHGIAGSFLVLVGVSLVLARGRRAGWWRPYLMRLGRIALAAAAISLATAWLFPESWIFFGILHCIALSSVLALPALAAPLPLVGLSAALVFAGPVLAGLAGAPAILDAPGLLFLGLGARVPVTNDYVPLVPWFGFVLAGVGLGRIGLPRLAASRLGPWAPRNRIGRIATFAGRHSLAVYLVHQPVLLGLLSGVAAVTGPHPRAGEAAFLREYRANCAEAGGTEAACRVAARCVLVRLRGEGLWRAGGDFTNEEQARAITVSRACFRDAGGG</sequence>
<feature type="transmembrane region" description="Helical" evidence="1">
    <location>
        <begin position="112"/>
        <end position="132"/>
    </location>
</feature>
<keyword evidence="1" id="KW-0472">Membrane</keyword>
<dbReference type="InterPro" id="IPR012429">
    <property type="entry name" value="HGSNAT_cat"/>
</dbReference>